<dbReference type="SUPFAM" id="SSF48576">
    <property type="entry name" value="Terpenoid synthases"/>
    <property type="match status" value="1"/>
</dbReference>
<organism evidence="7 8">
    <name type="scientific">Streptomyces paromomycinus</name>
    <name type="common">Streptomyces rimosus subsp. paromomycinus</name>
    <dbReference type="NCBI Taxonomy" id="92743"/>
    <lineage>
        <taxon>Bacteria</taxon>
        <taxon>Bacillati</taxon>
        <taxon>Actinomycetota</taxon>
        <taxon>Actinomycetes</taxon>
        <taxon>Kitasatosporales</taxon>
        <taxon>Streptomycetaceae</taxon>
        <taxon>Streptomyces</taxon>
    </lineage>
</organism>
<dbReference type="AlphaFoldDB" id="A0A401VXW9"/>
<dbReference type="Pfam" id="PF00348">
    <property type="entry name" value="polyprenyl_synt"/>
    <property type="match status" value="1"/>
</dbReference>
<comment type="cofactor">
    <cofactor evidence="1">
        <name>Mg(2+)</name>
        <dbReference type="ChEBI" id="CHEBI:18420"/>
    </cofactor>
</comment>
<dbReference type="Gene3D" id="1.10.600.10">
    <property type="entry name" value="Farnesyl Diphosphate Synthase"/>
    <property type="match status" value="1"/>
</dbReference>
<protein>
    <submittedName>
        <fullName evidence="7">Geranylgeranyl pyrophosphate synthase</fullName>
    </submittedName>
</protein>
<proteinExistence type="inferred from homology"/>
<dbReference type="SFLD" id="SFLDG01017">
    <property type="entry name" value="Polyprenyl_Transferase_Like"/>
    <property type="match status" value="1"/>
</dbReference>
<dbReference type="PANTHER" id="PTHR12001">
    <property type="entry name" value="GERANYLGERANYL PYROPHOSPHATE SYNTHASE"/>
    <property type="match status" value="1"/>
</dbReference>
<dbReference type="CDD" id="cd00685">
    <property type="entry name" value="Trans_IPPS_HT"/>
    <property type="match status" value="1"/>
</dbReference>
<name>A0A401VXW9_STREY</name>
<dbReference type="GO" id="GO:0008299">
    <property type="term" value="P:isoprenoid biosynthetic process"/>
    <property type="evidence" value="ECO:0007669"/>
    <property type="project" value="InterPro"/>
</dbReference>
<gene>
    <name evidence="7" type="ORF">GKJPGBOP_01575</name>
</gene>
<evidence type="ECO:0000256" key="2">
    <source>
        <dbReference type="ARBA" id="ARBA00006706"/>
    </source>
</evidence>
<keyword evidence="8" id="KW-1185">Reference proteome</keyword>
<comment type="similarity">
    <text evidence="2 6">Belongs to the FPP/GGPP synthase family.</text>
</comment>
<evidence type="ECO:0000256" key="3">
    <source>
        <dbReference type="ARBA" id="ARBA00022679"/>
    </source>
</evidence>
<dbReference type="GO" id="GO:0046872">
    <property type="term" value="F:metal ion binding"/>
    <property type="evidence" value="ECO:0007669"/>
    <property type="project" value="UniProtKB-KW"/>
</dbReference>
<dbReference type="InterPro" id="IPR033749">
    <property type="entry name" value="Polyprenyl_synt_CS"/>
</dbReference>
<keyword evidence="5" id="KW-0460">Magnesium</keyword>
<dbReference type="InterPro" id="IPR000092">
    <property type="entry name" value="Polyprenyl_synt"/>
</dbReference>
<dbReference type="InterPro" id="IPR008949">
    <property type="entry name" value="Isoprenoid_synthase_dom_sf"/>
</dbReference>
<keyword evidence="4" id="KW-0479">Metal-binding</keyword>
<dbReference type="Proteomes" id="UP000286746">
    <property type="component" value="Unassembled WGS sequence"/>
</dbReference>
<evidence type="ECO:0000313" key="7">
    <source>
        <dbReference type="EMBL" id="GCD41917.1"/>
    </source>
</evidence>
<evidence type="ECO:0000256" key="5">
    <source>
        <dbReference type="ARBA" id="ARBA00022842"/>
    </source>
</evidence>
<dbReference type="PROSITE" id="PS00444">
    <property type="entry name" value="POLYPRENYL_SYNTHASE_2"/>
    <property type="match status" value="1"/>
</dbReference>
<dbReference type="EMBL" id="BHZD01000001">
    <property type="protein sequence ID" value="GCD41917.1"/>
    <property type="molecule type" value="Genomic_DNA"/>
</dbReference>
<reference evidence="7 8" key="1">
    <citation type="submission" date="2018-11" db="EMBL/GenBank/DDBJ databases">
        <title>Whole genome sequence of Streptomyces paromomycinus NBRC 15454(T).</title>
        <authorList>
            <person name="Komaki H."/>
            <person name="Tamura T."/>
        </authorList>
    </citation>
    <scope>NUCLEOTIDE SEQUENCE [LARGE SCALE GENOMIC DNA]</scope>
    <source>
        <strain evidence="7 8">NBRC 15454</strain>
    </source>
</reference>
<dbReference type="PROSITE" id="PS00723">
    <property type="entry name" value="POLYPRENYL_SYNTHASE_1"/>
    <property type="match status" value="1"/>
</dbReference>
<keyword evidence="3 6" id="KW-0808">Transferase</keyword>
<evidence type="ECO:0000256" key="6">
    <source>
        <dbReference type="RuleBase" id="RU004466"/>
    </source>
</evidence>
<accession>A0A401VXW9</accession>
<dbReference type="PANTHER" id="PTHR12001:SF85">
    <property type="entry name" value="SHORT CHAIN ISOPRENYL DIPHOSPHATE SYNTHASE"/>
    <property type="match status" value="1"/>
</dbReference>
<sequence length="353" mass="38283">MNTPVLAEHLDLDGLRRQIDAALEDYLRGKALAARTERLPSVPVQVLHEFVFAGGKRIRPLMCILGWHAGHGHGETGPIVRAAASLELFHAFALIHDDVMDHSATRRGRPTVHRELAAFRHSAAFGENAAILVGDMALVCSQEMLNDAGLRPGQLMAALPVIDAMRSAILYGQYMDLDAAAQPADDVYRAMAVIRYKTAKYTVEHPLHLGTALAGAPPDLRSALSAYALPLGEAFQLRDDLLGVFGDPKTTGKATQDDLSEGKRTVLLALALRHATPAQRSTLQRLVGDPHLDEEQAETVRAILTDTGARDRIENLIDTQHRTALRALDAAPLPGAAAEALRDVARTLTERTR</sequence>
<evidence type="ECO:0000256" key="1">
    <source>
        <dbReference type="ARBA" id="ARBA00001946"/>
    </source>
</evidence>
<evidence type="ECO:0000313" key="8">
    <source>
        <dbReference type="Proteomes" id="UP000286746"/>
    </source>
</evidence>
<evidence type="ECO:0000256" key="4">
    <source>
        <dbReference type="ARBA" id="ARBA00022723"/>
    </source>
</evidence>
<dbReference type="RefSeq" id="WP_125053146.1">
    <property type="nucleotide sequence ID" value="NZ_BHZD01000001.1"/>
</dbReference>
<dbReference type="SFLD" id="SFLDS00005">
    <property type="entry name" value="Isoprenoid_Synthase_Type_I"/>
    <property type="match status" value="1"/>
</dbReference>
<dbReference type="GO" id="GO:0004659">
    <property type="term" value="F:prenyltransferase activity"/>
    <property type="evidence" value="ECO:0007669"/>
    <property type="project" value="InterPro"/>
</dbReference>
<comment type="caution">
    <text evidence="7">The sequence shown here is derived from an EMBL/GenBank/DDBJ whole genome shotgun (WGS) entry which is preliminary data.</text>
</comment>